<keyword evidence="4" id="KW-1185">Reference proteome</keyword>
<dbReference type="InterPro" id="IPR014729">
    <property type="entry name" value="Rossmann-like_a/b/a_fold"/>
</dbReference>
<feature type="domain" description="UspA" evidence="2">
    <location>
        <begin position="1"/>
        <end position="137"/>
    </location>
</feature>
<dbReference type="InterPro" id="IPR006015">
    <property type="entry name" value="Universal_stress_UspA"/>
</dbReference>
<dbReference type="Proteomes" id="UP000319255">
    <property type="component" value="Unassembled WGS sequence"/>
</dbReference>
<comment type="similarity">
    <text evidence="1">Belongs to the universal stress protein A family.</text>
</comment>
<evidence type="ECO:0000256" key="1">
    <source>
        <dbReference type="ARBA" id="ARBA00008791"/>
    </source>
</evidence>
<sequence>MYRKIMIPVDLAHKDKIGKALDTGADLALHYKIPVCYVAVTSNAPGPMGHNPREFAQALAAFGEAEAARRGIETTTRAILSHDPAVDLEKKLLGAIGETGSDLVVMASHIPNVADHIWPSNGGRVASHADVSVLIVR</sequence>
<dbReference type="EMBL" id="VFRP01000013">
    <property type="protein sequence ID" value="TPE49734.1"/>
    <property type="molecule type" value="Genomic_DNA"/>
</dbReference>
<proteinExistence type="inferred from homology"/>
<dbReference type="OrthoDB" id="9792500at2"/>
<dbReference type="SUPFAM" id="SSF52402">
    <property type="entry name" value="Adenine nucleotide alpha hydrolases-like"/>
    <property type="match status" value="1"/>
</dbReference>
<reference evidence="3 4" key="1">
    <citation type="submission" date="2019-06" db="EMBL/GenBank/DDBJ databases">
        <title>A novel bacterium of genus Amaricoccus, isolated from marine sediment.</title>
        <authorList>
            <person name="Huang H."/>
            <person name="Mo K."/>
            <person name="Hu Y."/>
        </authorList>
    </citation>
    <scope>NUCLEOTIDE SEQUENCE [LARGE SCALE GENOMIC DNA]</scope>
    <source>
        <strain evidence="3 4">HB172011</strain>
    </source>
</reference>
<dbReference type="RefSeq" id="WP_140454736.1">
    <property type="nucleotide sequence ID" value="NZ_VFRP01000013.1"/>
</dbReference>
<dbReference type="Pfam" id="PF00582">
    <property type="entry name" value="Usp"/>
    <property type="match status" value="1"/>
</dbReference>
<evidence type="ECO:0000313" key="4">
    <source>
        <dbReference type="Proteomes" id="UP000319255"/>
    </source>
</evidence>
<dbReference type="AlphaFoldDB" id="A0A501WNF3"/>
<organism evidence="3 4">
    <name type="scientific">Amaricoccus solimangrovi</name>
    <dbReference type="NCBI Taxonomy" id="2589815"/>
    <lineage>
        <taxon>Bacteria</taxon>
        <taxon>Pseudomonadati</taxon>
        <taxon>Pseudomonadota</taxon>
        <taxon>Alphaproteobacteria</taxon>
        <taxon>Rhodobacterales</taxon>
        <taxon>Paracoccaceae</taxon>
        <taxon>Amaricoccus</taxon>
    </lineage>
</organism>
<dbReference type="InterPro" id="IPR006016">
    <property type="entry name" value="UspA"/>
</dbReference>
<comment type="caution">
    <text evidence="3">The sequence shown here is derived from an EMBL/GenBank/DDBJ whole genome shotgun (WGS) entry which is preliminary data.</text>
</comment>
<dbReference type="PRINTS" id="PR01438">
    <property type="entry name" value="UNVRSLSTRESS"/>
</dbReference>
<evidence type="ECO:0000313" key="3">
    <source>
        <dbReference type="EMBL" id="TPE49734.1"/>
    </source>
</evidence>
<dbReference type="CDD" id="cd00293">
    <property type="entry name" value="USP-like"/>
    <property type="match status" value="1"/>
</dbReference>
<protein>
    <submittedName>
        <fullName evidence="3">Universal stress protein</fullName>
    </submittedName>
</protein>
<name>A0A501WNF3_9RHOB</name>
<accession>A0A501WNF3</accession>
<dbReference type="Gene3D" id="3.40.50.620">
    <property type="entry name" value="HUPs"/>
    <property type="match status" value="1"/>
</dbReference>
<gene>
    <name evidence="3" type="ORF">FJM51_13910</name>
</gene>
<evidence type="ECO:0000259" key="2">
    <source>
        <dbReference type="Pfam" id="PF00582"/>
    </source>
</evidence>